<feature type="transmembrane region" description="Helical" evidence="9">
    <location>
        <begin position="387"/>
        <end position="406"/>
    </location>
</feature>
<feature type="transmembrane region" description="Helical" evidence="9">
    <location>
        <begin position="190"/>
        <end position="210"/>
    </location>
</feature>
<feature type="region of interest" description="Disordered" evidence="8">
    <location>
        <begin position="43"/>
        <end position="71"/>
    </location>
</feature>
<feature type="transmembrane region" description="Helical" evidence="9">
    <location>
        <begin position="12"/>
        <end position="31"/>
    </location>
</feature>
<proteinExistence type="inferred from homology"/>
<dbReference type="PANTHER" id="PTHR43791:SF103">
    <property type="entry name" value="MAJOR FACILITATOR SUPERFAMILY (MFS) PROFILE DOMAIN-CONTAINING PROTEIN-RELATED"/>
    <property type="match status" value="1"/>
</dbReference>
<sequence>MTLTYSIQPLPFSTSFGEVVFVCCLIVFYLCTLTPLQASIMSSGGDTTGHETTRDDVAHREKPRRQQDELSIIPEEFDTEEEERLVKKLDRFIMPIMAIVYFFQYIDKNSINYTSVFGLKSDLKLTDRDFSWAVSLFYVGQLVSQYPAAYILSRFHITRFIGATIIICGIVEMCIGASSDFEGLATCRLLLGLAQAAVSPAFIILTSNWYRQHEHPMRVATWISMNGISQITGGLLMYSLGDLEMSVPSWRVVFLVFGALTILFGALFVVMMPVDTATAWFLNKREREVATRRLAMDRVTCDKANFDYQQLREALCSPLSWLYFFMAYYIASANPITKYSSMVIDGVGFSRSDSMLVGLPAGLLNFITSWVAALVPQFFPNTRIYTAICLILIPLAGSIMLFVFSSQTNGTYSWGIVVSTWLATCYTAPLCSCAGLLASNVKGNTKKNIVGAGFFVAYSIGSIIAPQMWGTSGDTRYLTGCTFTIVNWSFLMILLIAYLVIIKRENKTRDCRAAGRRTNLGVAGPGGRDDALIDVSEDSDLTDSQDKEFRYSM</sequence>
<keyword evidence="3 9" id="KW-0812">Transmembrane</keyword>
<dbReference type="Proteomes" id="UP000037904">
    <property type="component" value="Unassembled WGS sequence"/>
</dbReference>
<dbReference type="PROSITE" id="PS50850">
    <property type="entry name" value="MFS"/>
    <property type="match status" value="1"/>
</dbReference>
<evidence type="ECO:0000256" key="3">
    <source>
        <dbReference type="ARBA" id="ARBA00022692"/>
    </source>
</evidence>
<gene>
    <name evidence="11" type="ORF">FLAG1_02518</name>
</gene>
<evidence type="ECO:0000259" key="10">
    <source>
        <dbReference type="PROSITE" id="PS50850"/>
    </source>
</evidence>
<feature type="domain" description="Major facilitator superfamily (MFS) profile" evidence="10">
    <location>
        <begin position="93"/>
        <end position="505"/>
    </location>
</feature>
<dbReference type="Pfam" id="PF07690">
    <property type="entry name" value="MFS_1"/>
    <property type="match status" value="1"/>
</dbReference>
<feature type="transmembrane region" description="Helical" evidence="9">
    <location>
        <begin position="222"/>
        <end position="240"/>
    </location>
</feature>
<evidence type="ECO:0000256" key="9">
    <source>
        <dbReference type="SAM" id="Phobius"/>
    </source>
</evidence>
<dbReference type="GO" id="GO:0016020">
    <property type="term" value="C:membrane"/>
    <property type="evidence" value="ECO:0007669"/>
    <property type="project" value="UniProtKB-SubCell"/>
</dbReference>
<dbReference type="FunFam" id="1.20.1250.20:FF:000064">
    <property type="entry name" value="MFS allantoate transporter"/>
    <property type="match status" value="1"/>
</dbReference>
<evidence type="ECO:0000313" key="12">
    <source>
        <dbReference type="Proteomes" id="UP000037904"/>
    </source>
</evidence>
<reference evidence="11 12" key="1">
    <citation type="submission" date="2015-04" db="EMBL/GenBank/DDBJ databases">
        <title>The draft genome sequence of Fusarium langsethiae, a T-2/HT-2 mycotoxin producer.</title>
        <authorList>
            <person name="Lysoe E."/>
            <person name="Divon H.H."/>
            <person name="Terzi V."/>
            <person name="Orru L."/>
            <person name="Lamontanara A."/>
            <person name="Kolseth A.-K."/>
            <person name="Frandsen R.J."/>
            <person name="Nielsen K."/>
            <person name="Thrane U."/>
        </authorList>
    </citation>
    <scope>NUCLEOTIDE SEQUENCE [LARGE SCALE GENOMIC DNA]</scope>
    <source>
        <strain evidence="11 12">Fl201059</strain>
    </source>
</reference>
<feature type="transmembrane region" description="Helical" evidence="9">
    <location>
        <begin position="319"/>
        <end position="336"/>
    </location>
</feature>
<feature type="compositionally biased region" description="Basic and acidic residues" evidence="8">
    <location>
        <begin position="48"/>
        <end position="68"/>
    </location>
</feature>
<evidence type="ECO:0000256" key="2">
    <source>
        <dbReference type="ARBA" id="ARBA00022448"/>
    </source>
</evidence>
<evidence type="ECO:0000256" key="4">
    <source>
        <dbReference type="ARBA" id="ARBA00022989"/>
    </source>
</evidence>
<dbReference type="InterPro" id="IPR036259">
    <property type="entry name" value="MFS_trans_sf"/>
</dbReference>
<feature type="transmembrane region" description="Helical" evidence="9">
    <location>
        <begin position="89"/>
        <end position="106"/>
    </location>
</feature>
<dbReference type="EMBL" id="JXCE01000024">
    <property type="protein sequence ID" value="KPA44627.1"/>
    <property type="molecule type" value="Genomic_DNA"/>
</dbReference>
<evidence type="ECO:0000256" key="5">
    <source>
        <dbReference type="ARBA" id="ARBA00023136"/>
    </source>
</evidence>
<comment type="subcellular location">
    <subcellularLocation>
        <location evidence="1">Membrane</location>
        <topology evidence="1">Multi-pass membrane protein</topology>
    </subcellularLocation>
</comment>
<organism evidence="11 12">
    <name type="scientific">Fusarium langsethiae</name>
    <dbReference type="NCBI Taxonomy" id="179993"/>
    <lineage>
        <taxon>Eukaryota</taxon>
        <taxon>Fungi</taxon>
        <taxon>Dikarya</taxon>
        <taxon>Ascomycota</taxon>
        <taxon>Pezizomycotina</taxon>
        <taxon>Sordariomycetes</taxon>
        <taxon>Hypocreomycetidae</taxon>
        <taxon>Hypocreales</taxon>
        <taxon>Nectriaceae</taxon>
        <taxon>Fusarium</taxon>
    </lineage>
</organism>
<keyword evidence="2" id="KW-0813">Transport</keyword>
<feature type="transmembrane region" description="Helical" evidence="9">
    <location>
        <begin position="449"/>
        <end position="465"/>
    </location>
</feature>
<feature type="transmembrane region" description="Helical" evidence="9">
    <location>
        <begin position="130"/>
        <end position="153"/>
    </location>
</feature>
<keyword evidence="12" id="KW-1185">Reference proteome</keyword>
<feature type="transmembrane region" description="Helical" evidence="9">
    <location>
        <begin position="160"/>
        <end position="178"/>
    </location>
</feature>
<keyword evidence="4 9" id="KW-1133">Transmembrane helix</keyword>
<comment type="caution">
    <text evidence="11">The sequence shown here is derived from an EMBL/GenBank/DDBJ whole genome shotgun (WGS) entry which is preliminary data.</text>
</comment>
<evidence type="ECO:0000256" key="6">
    <source>
        <dbReference type="ARBA" id="ARBA00023180"/>
    </source>
</evidence>
<feature type="transmembrane region" description="Helical" evidence="9">
    <location>
        <begin position="356"/>
        <end position="375"/>
    </location>
</feature>
<accession>A0A0N0V831</accession>
<protein>
    <submittedName>
        <fullName evidence="11">Pantothenate transporter</fullName>
    </submittedName>
</protein>
<dbReference type="Gene3D" id="1.20.1250.20">
    <property type="entry name" value="MFS general substrate transporter like domains"/>
    <property type="match status" value="1"/>
</dbReference>
<dbReference type="OrthoDB" id="6730379at2759"/>
<dbReference type="GO" id="GO:0022857">
    <property type="term" value="F:transmembrane transporter activity"/>
    <property type="evidence" value="ECO:0007669"/>
    <property type="project" value="InterPro"/>
</dbReference>
<name>A0A0N0V831_FUSLA</name>
<keyword evidence="6" id="KW-0325">Glycoprotein</keyword>
<dbReference type="InterPro" id="IPR020846">
    <property type="entry name" value="MFS_dom"/>
</dbReference>
<dbReference type="SUPFAM" id="SSF103473">
    <property type="entry name" value="MFS general substrate transporter"/>
    <property type="match status" value="1"/>
</dbReference>
<evidence type="ECO:0000313" key="11">
    <source>
        <dbReference type="EMBL" id="KPA44627.1"/>
    </source>
</evidence>
<feature type="transmembrane region" description="Helical" evidence="9">
    <location>
        <begin position="477"/>
        <end position="502"/>
    </location>
</feature>
<feature type="transmembrane region" description="Helical" evidence="9">
    <location>
        <begin position="412"/>
        <end position="437"/>
    </location>
</feature>
<dbReference type="PANTHER" id="PTHR43791">
    <property type="entry name" value="PERMEASE-RELATED"/>
    <property type="match status" value="1"/>
</dbReference>
<dbReference type="InterPro" id="IPR011701">
    <property type="entry name" value="MFS"/>
</dbReference>
<dbReference type="AlphaFoldDB" id="A0A0N0V831"/>
<feature type="transmembrane region" description="Helical" evidence="9">
    <location>
        <begin position="252"/>
        <end position="282"/>
    </location>
</feature>
<evidence type="ECO:0000256" key="1">
    <source>
        <dbReference type="ARBA" id="ARBA00004141"/>
    </source>
</evidence>
<evidence type="ECO:0000256" key="7">
    <source>
        <dbReference type="ARBA" id="ARBA00037968"/>
    </source>
</evidence>
<keyword evidence="5 9" id="KW-0472">Membrane</keyword>
<comment type="similarity">
    <text evidence="7">Belongs to the major facilitator superfamily. Allantoate permease family.</text>
</comment>
<evidence type="ECO:0000256" key="8">
    <source>
        <dbReference type="SAM" id="MobiDB-lite"/>
    </source>
</evidence>